<dbReference type="Proteomes" id="UP000187439">
    <property type="component" value="Unassembled WGS sequence"/>
</dbReference>
<evidence type="ECO:0000313" key="2">
    <source>
        <dbReference type="Proteomes" id="UP000187439"/>
    </source>
</evidence>
<dbReference type="EMBL" id="MPTC01000004">
    <property type="protein sequence ID" value="OMD42573.1"/>
    <property type="molecule type" value="Genomic_DNA"/>
</dbReference>
<gene>
    <name evidence="1" type="ORF">BSK52_07120</name>
</gene>
<reference evidence="1 2" key="1">
    <citation type="submission" date="2016-10" db="EMBL/GenBank/DDBJ databases">
        <title>Paenibacillus species isolates.</title>
        <authorList>
            <person name="Beno S.M."/>
        </authorList>
    </citation>
    <scope>NUCLEOTIDE SEQUENCE [LARGE SCALE GENOMIC DNA]</scope>
    <source>
        <strain evidence="1 2">FSL H7-0710</strain>
    </source>
</reference>
<protein>
    <submittedName>
        <fullName evidence="1">DNA-binding protein</fullName>
    </submittedName>
</protein>
<dbReference type="AlphaFoldDB" id="A0A1R0Y5F0"/>
<accession>A0A1R0Y5F0</accession>
<keyword evidence="1" id="KW-0238">DNA-binding</keyword>
<dbReference type="OrthoDB" id="122388at2"/>
<comment type="caution">
    <text evidence="1">The sequence shown here is derived from an EMBL/GenBank/DDBJ whole genome shotgun (WGS) entry which is preliminary data.</text>
</comment>
<sequence length="72" mass="8396">MERNDYPLVLQAKHVTQILGVAKSTTYELFASPDFPLLQPLTGRKLVYRDEFFKWLDSKQKVVPEVQNMVAR</sequence>
<dbReference type="GO" id="GO:0003677">
    <property type="term" value="F:DNA binding"/>
    <property type="evidence" value="ECO:0007669"/>
    <property type="project" value="UniProtKB-KW"/>
</dbReference>
<evidence type="ECO:0000313" key="1">
    <source>
        <dbReference type="EMBL" id="OMD42573.1"/>
    </source>
</evidence>
<dbReference type="RefSeq" id="WP_076118029.1">
    <property type="nucleotide sequence ID" value="NZ_MPTC01000004.1"/>
</dbReference>
<name>A0A1R0Y5F0_9BACL</name>
<organism evidence="1 2">
    <name type="scientific">Paenibacillus odorifer</name>
    <dbReference type="NCBI Taxonomy" id="189426"/>
    <lineage>
        <taxon>Bacteria</taxon>
        <taxon>Bacillati</taxon>
        <taxon>Bacillota</taxon>
        <taxon>Bacilli</taxon>
        <taxon>Bacillales</taxon>
        <taxon>Paenibacillaceae</taxon>
        <taxon>Paenibacillus</taxon>
    </lineage>
</organism>
<proteinExistence type="predicted"/>